<dbReference type="EMBL" id="RJNH01000013">
    <property type="protein sequence ID" value="RSI59609.1"/>
    <property type="molecule type" value="Genomic_DNA"/>
</dbReference>
<keyword evidence="1 2" id="KW-0238">DNA-binding</keyword>
<feature type="short sequence motif" description="Important for interaction with partner proteins" evidence="2">
    <location>
        <begin position="128"/>
        <end position="133"/>
    </location>
</feature>
<dbReference type="InterPro" id="IPR011344">
    <property type="entry name" value="ssDNA-bd"/>
</dbReference>
<dbReference type="AlphaFoldDB" id="A0A3R9ITL2"/>
<comment type="subunit">
    <text evidence="2">Homotetramer.</text>
</comment>
<dbReference type="Pfam" id="PF00436">
    <property type="entry name" value="SSB"/>
    <property type="match status" value="1"/>
</dbReference>
<dbReference type="GO" id="GO:0006260">
    <property type="term" value="P:DNA replication"/>
    <property type="evidence" value="ECO:0007669"/>
    <property type="project" value="UniProtKB-UniRule"/>
</dbReference>
<dbReference type="CDD" id="cd04496">
    <property type="entry name" value="SSB_OBF"/>
    <property type="match status" value="1"/>
</dbReference>
<dbReference type="GO" id="GO:0006281">
    <property type="term" value="P:DNA repair"/>
    <property type="evidence" value="ECO:0007669"/>
    <property type="project" value="UniProtKB-UniRule"/>
</dbReference>
<dbReference type="RefSeq" id="WP_125448058.1">
    <property type="nucleotide sequence ID" value="NZ_RJNH01000013.1"/>
</dbReference>
<comment type="caution">
    <text evidence="5">The sequence shown here is derived from an EMBL/GenBank/DDBJ whole genome shotgun (WGS) entry which is preliminary data.</text>
</comment>
<dbReference type="GO" id="GO:0003697">
    <property type="term" value="F:single-stranded DNA binding"/>
    <property type="evidence" value="ECO:0007669"/>
    <property type="project" value="UniProtKB-UniRule"/>
</dbReference>
<feature type="region of interest" description="Disordered" evidence="4">
    <location>
        <begin position="107"/>
        <end position="133"/>
    </location>
</feature>
<organism evidence="5 6">
    <name type="scientific">Streptococcus mitis</name>
    <dbReference type="NCBI Taxonomy" id="28037"/>
    <lineage>
        <taxon>Bacteria</taxon>
        <taxon>Bacillati</taxon>
        <taxon>Bacillota</taxon>
        <taxon>Bacilli</taxon>
        <taxon>Lactobacillales</taxon>
        <taxon>Streptococcaceae</taxon>
        <taxon>Streptococcus</taxon>
        <taxon>Streptococcus mitis group</taxon>
    </lineage>
</organism>
<dbReference type="Proteomes" id="UP000278653">
    <property type="component" value="Unassembled WGS sequence"/>
</dbReference>
<dbReference type="Gene3D" id="2.40.50.140">
    <property type="entry name" value="Nucleic acid-binding proteins"/>
    <property type="match status" value="1"/>
</dbReference>
<keyword evidence="2" id="KW-0227">DNA damage</keyword>
<keyword evidence="2" id="KW-0233">DNA recombination</keyword>
<protein>
    <recommendedName>
        <fullName evidence="2 3">Single-stranded DNA-binding protein</fullName>
        <shortName evidence="2">SSB</shortName>
    </recommendedName>
</protein>
<comment type="caution">
    <text evidence="2">Lacks conserved residue(s) required for the propagation of feature annotation.</text>
</comment>
<gene>
    <name evidence="5" type="primary">ssb_4</name>
    <name evidence="5" type="ORF">D8865_09050</name>
</gene>
<evidence type="ECO:0000256" key="3">
    <source>
        <dbReference type="PIRNR" id="PIRNR002070"/>
    </source>
</evidence>
<dbReference type="PIRSF" id="PIRSF002070">
    <property type="entry name" value="SSB"/>
    <property type="match status" value="1"/>
</dbReference>
<evidence type="ECO:0000313" key="6">
    <source>
        <dbReference type="Proteomes" id="UP000278653"/>
    </source>
</evidence>
<dbReference type="InterPro" id="IPR000424">
    <property type="entry name" value="Primosome_PriB/ssb"/>
</dbReference>
<evidence type="ECO:0000256" key="4">
    <source>
        <dbReference type="SAM" id="MobiDB-lite"/>
    </source>
</evidence>
<dbReference type="GO" id="GO:0009295">
    <property type="term" value="C:nucleoid"/>
    <property type="evidence" value="ECO:0007669"/>
    <property type="project" value="TreeGrafter"/>
</dbReference>
<dbReference type="InterPro" id="IPR012340">
    <property type="entry name" value="NA-bd_OB-fold"/>
</dbReference>
<evidence type="ECO:0000256" key="1">
    <source>
        <dbReference type="ARBA" id="ARBA00023125"/>
    </source>
</evidence>
<sequence length="133" mass="15360">MYNKVILIGRTTSDVDLRYTQDQKAVAQVSLAVNRPYKNPNGEREADFFRLVLWGEQAERFANWIKKGYLVSIDGTLRTRSYDDQQGRRIYVTEVIVNSFNNLMKRDNNQGQPNNGFESFAGENPFADDDLPF</sequence>
<dbReference type="SUPFAM" id="SSF50249">
    <property type="entry name" value="Nucleic acid-binding proteins"/>
    <property type="match status" value="1"/>
</dbReference>
<name>A0A3R9ITL2_STRMT</name>
<proteinExistence type="inferred from homology"/>
<dbReference type="HAMAP" id="MF_00984">
    <property type="entry name" value="SSB"/>
    <property type="match status" value="1"/>
</dbReference>
<dbReference type="PROSITE" id="PS50935">
    <property type="entry name" value="SSB"/>
    <property type="match status" value="1"/>
</dbReference>
<accession>A0A3R9ITL2</accession>
<dbReference type="GO" id="GO:0006310">
    <property type="term" value="P:DNA recombination"/>
    <property type="evidence" value="ECO:0007669"/>
    <property type="project" value="UniProtKB-UniRule"/>
</dbReference>
<evidence type="ECO:0000313" key="5">
    <source>
        <dbReference type="EMBL" id="RSI59609.1"/>
    </source>
</evidence>
<comment type="function">
    <text evidence="2">Plays an important role in DNA replication, recombination and repair. Binds to ssDNA and to an array of partner proteins to recruit them to their sites of action during DNA metabolism.</text>
</comment>
<dbReference type="PANTHER" id="PTHR10302:SF27">
    <property type="entry name" value="SINGLE-STRANDED DNA-BINDING PROTEIN"/>
    <property type="match status" value="1"/>
</dbReference>
<keyword evidence="2" id="KW-0235">DNA replication</keyword>
<dbReference type="PANTHER" id="PTHR10302">
    <property type="entry name" value="SINGLE-STRANDED DNA-BINDING PROTEIN"/>
    <property type="match status" value="1"/>
</dbReference>
<reference evidence="5 6" key="1">
    <citation type="submission" date="2018-11" db="EMBL/GenBank/DDBJ databases">
        <title>Species Designations Belie Phenotypic and Genotypic Heterogeneity in Oral Streptococci.</title>
        <authorList>
            <person name="Velsko I."/>
        </authorList>
    </citation>
    <scope>NUCLEOTIDE SEQUENCE [LARGE SCALE GENOMIC DNA]</scope>
    <source>
        <strain evidence="5 6">BCC15</strain>
    </source>
</reference>
<evidence type="ECO:0000256" key="2">
    <source>
        <dbReference type="HAMAP-Rule" id="MF_00984"/>
    </source>
</evidence>
<keyword evidence="2" id="KW-0234">DNA repair</keyword>
<dbReference type="NCBIfam" id="TIGR00621">
    <property type="entry name" value="ssb"/>
    <property type="match status" value="1"/>
</dbReference>